<accession>A0ABQ3GEW4</accession>
<comment type="caution">
    <text evidence="1">The sequence shown here is derived from an EMBL/GenBank/DDBJ whole genome shotgun (WGS) entry which is preliminary data.</text>
</comment>
<protein>
    <recommendedName>
        <fullName evidence="3">DUF3606 domain-containing protein</fullName>
    </recommendedName>
</protein>
<organism evidence="1 2">
    <name type="scientific">Pseudorhodoferax aquiterrae</name>
    <dbReference type="NCBI Taxonomy" id="747304"/>
    <lineage>
        <taxon>Bacteria</taxon>
        <taxon>Pseudomonadati</taxon>
        <taxon>Pseudomonadota</taxon>
        <taxon>Betaproteobacteria</taxon>
        <taxon>Burkholderiales</taxon>
        <taxon>Comamonadaceae</taxon>
    </lineage>
</organism>
<keyword evidence="2" id="KW-1185">Reference proteome</keyword>
<dbReference type="InterPro" id="IPR022037">
    <property type="entry name" value="DUF3606"/>
</dbReference>
<dbReference type="EMBL" id="BMYK01000044">
    <property type="protein sequence ID" value="GHD03474.1"/>
    <property type="molecule type" value="Genomic_DNA"/>
</dbReference>
<name>A0ABQ3GEW4_9BURK</name>
<dbReference type="Pfam" id="PF12244">
    <property type="entry name" value="DUF3606"/>
    <property type="match status" value="1"/>
</dbReference>
<evidence type="ECO:0000313" key="1">
    <source>
        <dbReference type="EMBL" id="GHD03474.1"/>
    </source>
</evidence>
<dbReference type="Proteomes" id="UP000626210">
    <property type="component" value="Unassembled WGS sequence"/>
</dbReference>
<evidence type="ECO:0008006" key="3">
    <source>
        <dbReference type="Google" id="ProtNLM"/>
    </source>
</evidence>
<sequence length="79" mass="8971">MWATGMLFLTCPFKLENTMADDKTKSGGSDRTRINVNEDYELRDWASKLSVTPERLKEAVQAVGSSADKVEQYLRDAKR</sequence>
<evidence type="ECO:0000313" key="2">
    <source>
        <dbReference type="Proteomes" id="UP000626210"/>
    </source>
</evidence>
<gene>
    <name evidence="1" type="ORF">GCM10007320_63590</name>
</gene>
<proteinExistence type="predicted"/>
<reference evidence="2" key="1">
    <citation type="journal article" date="2019" name="Int. J. Syst. Evol. Microbiol.">
        <title>The Global Catalogue of Microorganisms (GCM) 10K type strain sequencing project: providing services to taxonomists for standard genome sequencing and annotation.</title>
        <authorList>
            <consortium name="The Broad Institute Genomics Platform"/>
            <consortium name="The Broad Institute Genome Sequencing Center for Infectious Disease"/>
            <person name="Wu L."/>
            <person name="Ma J."/>
        </authorList>
    </citation>
    <scope>NUCLEOTIDE SEQUENCE [LARGE SCALE GENOMIC DNA]</scope>
    <source>
        <strain evidence="2">KCTC 23314</strain>
    </source>
</reference>